<evidence type="ECO:0000313" key="3">
    <source>
        <dbReference type="EMBL" id="MFN1217515.1"/>
    </source>
</evidence>
<keyword evidence="1" id="KW-1133">Transmembrane helix</keyword>
<dbReference type="Pfam" id="PF12833">
    <property type="entry name" value="HTH_18"/>
    <property type="match status" value="1"/>
</dbReference>
<dbReference type="SMART" id="SM00342">
    <property type="entry name" value="HTH_ARAC"/>
    <property type="match status" value="1"/>
</dbReference>
<dbReference type="InterPro" id="IPR018060">
    <property type="entry name" value="HTH_AraC"/>
</dbReference>
<keyword evidence="4" id="KW-1185">Reference proteome</keyword>
<proteinExistence type="predicted"/>
<organism evidence="3 4">
    <name type="scientific">Chryseobacterium kwangjuense</name>
    <dbReference type="NCBI Taxonomy" id="267125"/>
    <lineage>
        <taxon>Bacteria</taxon>
        <taxon>Pseudomonadati</taxon>
        <taxon>Bacteroidota</taxon>
        <taxon>Flavobacteriia</taxon>
        <taxon>Flavobacteriales</taxon>
        <taxon>Weeksellaceae</taxon>
        <taxon>Chryseobacterium group</taxon>
        <taxon>Chryseobacterium</taxon>
    </lineage>
</organism>
<protein>
    <submittedName>
        <fullName evidence="3">Helix-turn-helix domain-containing protein</fullName>
    </submittedName>
</protein>
<name>A0ABW9K2G5_9FLAO</name>
<dbReference type="EMBL" id="JBJXVJ010000002">
    <property type="protein sequence ID" value="MFN1217515.1"/>
    <property type="molecule type" value="Genomic_DNA"/>
</dbReference>
<dbReference type="RefSeq" id="WP_409356730.1">
    <property type="nucleotide sequence ID" value="NZ_JBJXVJ010000002.1"/>
</dbReference>
<feature type="transmembrane region" description="Helical" evidence="1">
    <location>
        <begin position="386"/>
        <end position="405"/>
    </location>
</feature>
<dbReference type="InterPro" id="IPR019734">
    <property type="entry name" value="TPR_rpt"/>
</dbReference>
<evidence type="ECO:0000313" key="4">
    <source>
        <dbReference type="Proteomes" id="UP001634154"/>
    </source>
</evidence>
<gene>
    <name evidence="3" type="ORF">ACKW6Q_11155</name>
</gene>
<dbReference type="PROSITE" id="PS01124">
    <property type="entry name" value="HTH_ARAC_FAMILY_2"/>
    <property type="match status" value="1"/>
</dbReference>
<keyword evidence="1" id="KW-0812">Transmembrane</keyword>
<evidence type="ECO:0000259" key="2">
    <source>
        <dbReference type="PROSITE" id="PS01124"/>
    </source>
</evidence>
<feature type="domain" description="HTH araC/xylS-type" evidence="2">
    <location>
        <begin position="451"/>
        <end position="555"/>
    </location>
</feature>
<evidence type="ECO:0000256" key="1">
    <source>
        <dbReference type="SAM" id="Phobius"/>
    </source>
</evidence>
<dbReference type="SMART" id="SM00028">
    <property type="entry name" value="TPR"/>
    <property type="match status" value="4"/>
</dbReference>
<comment type="caution">
    <text evidence="3">The sequence shown here is derived from an EMBL/GenBank/DDBJ whole genome shotgun (WGS) entry which is preliminary data.</text>
</comment>
<keyword evidence="1" id="KW-0472">Membrane</keyword>
<accession>A0ABW9K2G5</accession>
<dbReference type="SUPFAM" id="SSF48452">
    <property type="entry name" value="TPR-like"/>
    <property type="match status" value="1"/>
</dbReference>
<dbReference type="Proteomes" id="UP001634154">
    <property type="component" value="Unassembled WGS sequence"/>
</dbReference>
<dbReference type="InterPro" id="IPR011990">
    <property type="entry name" value="TPR-like_helical_dom_sf"/>
</dbReference>
<dbReference type="Gene3D" id="1.10.10.60">
    <property type="entry name" value="Homeodomain-like"/>
    <property type="match status" value="2"/>
</dbReference>
<reference evidence="3 4" key="1">
    <citation type="submission" date="2024-12" db="EMBL/GenBank/DDBJ databases">
        <title>Draft genome sequence of Chryseobacterium kwangjuense AG447.</title>
        <authorList>
            <person name="Cheptsov V.S."/>
            <person name="Belov A."/>
            <person name="Zavarzina A.G."/>
        </authorList>
    </citation>
    <scope>NUCLEOTIDE SEQUENCE [LARGE SCALE GENOMIC DNA]</scope>
    <source>
        <strain evidence="3 4">AG447</strain>
    </source>
</reference>
<dbReference type="Gene3D" id="1.25.40.10">
    <property type="entry name" value="Tetratricopeptide repeat domain"/>
    <property type="match status" value="1"/>
</dbReference>
<sequence>MLKKITIFILLMVFYSGFSQDQKDIQFYKDKIFVYQKIGIDSALYYADKILASKNDADLAFGYTAKRYLLAFSRMNYDEKSYVLKINTYLRKIPETEDNYTFLSSIYNILGNTEKINQKPNEALKKFIRADGFAQKNNDIRQLIKIKGNIASIKSDLGQTDEAIKENKEVLTLLEKNKNLYEKENFEIIYNNIFSNLGHAYSDKFISDVKMYHKYADSAGSIFNRMLRLTKDEKLLAGTYLKLGTLHNRKGEYLKASGYYQKSLGMYSLLQSKDEILNARYNLAVNYYDLKDYKQSKKNFLELSALMEKTSLSNYDYVFTQDYLSKIYFKEGNLDSAEYYNKKFIDLYKQNSETEKDNIAALYKDINSKNLNDEINKSSSLLRNRMFFIIGLAVLLGCAVFYLIYQIRKKKRTEKRLNEILQEIKNNTLSSANTSKTSFSISNEKEAEIMGGLLELEKKQLYLKIEFNQAYVAKKLGTNTTYLSQTINKYAKKSFSEYTNELRINYILKELSENKKLRNYTTQALADLVGYKSGISFARTFKEKTGVTPFQFIEKLNKDTQDL</sequence>